<dbReference type="PANTHER" id="PTHR42945">
    <property type="entry name" value="HISTIDINE BIOSYNTHESIS BIFUNCTIONAL PROTEIN"/>
    <property type="match status" value="1"/>
</dbReference>
<dbReference type="HAMAP" id="MF_01020">
    <property type="entry name" value="HisE"/>
    <property type="match status" value="1"/>
</dbReference>
<dbReference type="Pfam" id="PF01503">
    <property type="entry name" value="PRA-PH"/>
    <property type="match status" value="1"/>
</dbReference>
<dbReference type="InterPro" id="IPR021130">
    <property type="entry name" value="PRib-ATP_PPHydrolase-like"/>
</dbReference>
<dbReference type="NCBIfam" id="NF001611">
    <property type="entry name" value="PRK00400.1-3"/>
    <property type="match status" value="1"/>
</dbReference>
<organism evidence="11">
    <name type="scientific">hydrothermal vent metagenome</name>
    <dbReference type="NCBI Taxonomy" id="652676"/>
    <lineage>
        <taxon>unclassified sequences</taxon>
        <taxon>metagenomes</taxon>
        <taxon>ecological metagenomes</taxon>
    </lineage>
</organism>
<evidence type="ECO:0000256" key="8">
    <source>
        <dbReference type="ARBA" id="ARBA00022801"/>
    </source>
</evidence>
<evidence type="ECO:0000256" key="7">
    <source>
        <dbReference type="ARBA" id="ARBA00022741"/>
    </source>
</evidence>
<dbReference type="EC" id="3.6.1.31" evidence="4"/>
<dbReference type="GO" id="GO:0000105">
    <property type="term" value="P:L-histidine biosynthetic process"/>
    <property type="evidence" value="ECO:0007669"/>
    <property type="project" value="UniProtKB-UniPathway"/>
</dbReference>
<dbReference type="AlphaFoldDB" id="A0A3B1BXR1"/>
<keyword evidence="9" id="KW-0067">ATP-binding</keyword>
<evidence type="ECO:0000256" key="4">
    <source>
        <dbReference type="ARBA" id="ARBA00012414"/>
    </source>
</evidence>
<sequence>MDKEIIKRIYDVAIERKSANPETSYVASLYKKGEDKILEKVGEEAIETILAHKSGDKEQIVYETADLWFHSIVALAQKEIDVTEVLHELDRRFGKTGIREEPKKPE</sequence>
<dbReference type="InterPro" id="IPR008179">
    <property type="entry name" value="HisE"/>
</dbReference>
<dbReference type="Gene3D" id="1.10.287.1080">
    <property type="entry name" value="MazG-like"/>
    <property type="match status" value="1"/>
</dbReference>
<dbReference type="GO" id="GO:0004636">
    <property type="term" value="F:phosphoribosyl-ATP diphosphatase activity"/>
    <property type="evidence" value="ECO:0007669"/>
    <property type="project" value="UniProtKB-EC"/>
</dbReference>
<keyword evidence="5" id="KW-0963">Cytoplasm</keyword>
<dbReference type="PANTHER" id="PTHR42945:SF9">
    <property type="entry name" value="HISTIDINE BIOSYNTHESIS BIFUNCTIONAL PROTEIN HISIE"/>
    <property type="match status" value="1"/>
</dbReference>
<dbReference type="GO" id="GO:0005737">
    <property type="term" value="C:cytoplasm"/>
    <property type="evidence" value="ECO:0007669"/>
    <property type="project" value="UniProtKB-SubCell"/>
</dbReference>
<comment type="subcellular location">
    <subcellularLocation>
        <location evidence="2">Cytoplasm</location>
    </subcellularLocation>
</comment>
<comment type="catalytic activity">
    <reaction evidence="1">
        <text>1-(5-phospho-beta-D-ribosyl)-ATP + H2O = 1-(5-phospho-beta-D-ribosyl)-5'-AMP + diphosphate + H(+)</text>
        <dbReference type="Rhea" id="RHEA:22828"/>
        <dbReference type="ChEBI" id="CHEBI:15377"/>
        <dbReference type="ChEBI" id="CHEBI:15378"/>
        <dbReference type="ChEBI" id="CHEBI:33019"/>
        <dbReference type="ChEBI" id="CHEBI:59457"/>
        <dbReference type="ChEBI" id="CHEBI:73183"/>
        <dbReference type="EC" id="3.6.1.31"/>
    </reaction>
</comment>
<dbReference type="NCBIfam" id="TIGR03188">
    <property type="entry name" value="histidine_hisI"/>
    <property type="match status" value="1"/>
</dbReference>
<dbReference type="CDD" id="cd11534">
    <property type="entry name" value="NTP-PPase_HisIE_like"/>
    <property type="match status" value="1"/>
</dbReference>
<keyword evidence="6" id="KW-0028">Amino-acid biosynthesis</keyword>
<evidence type="ECO:0000256" key="5">
    <source>
        <dbReference type="ARBA" id="ARBA00022490"/>
    </source>
</evidence>
<evidence type="ECO:0000256" key="3">
    <source>
        <dbReference type="ARBA" id="ARBA00005204"/>
    </source>
</evidence>
<evidence type="ECO:0000256" key="6">
    <source>
        <dbReference type="ARBA" id="ARBA00022605"/>
    </source>
</evidence>
<dbReference type="GO" id="GO:0005524">
    <property type="term" value="F:ATP binding"/>
    <property type="evidence" value="ECO:0007669"/>
    <property type="project" value="UniProtKB-KW"/>
</dbReference>
<dbReference type="UniPathway" id="UPA00031">
    <property type="reaction ID" value="UER00007"/>
</dbReference>
<gene>
    <name evidence="11" type="ORF">MNBD_NITROSPINAE01-1695</name>
</gene>
<keyword evidence="10" id="KW-0368">Histidine biosynthesis</keyword>
<accession>A0A3B1BXR1</accession>
<evidence type="ECO:0000256" key="1">
    <source>
        <dbReference type="ARBA" id="ARBA00001460"/>
    </source>
</evidence>
<name>A0A3B1BXR1_9ZZZZ</name>
<evidence type="ECO:0000256" key="9">
    <source>
        <dbReference type="ARBA" id="ARBA00022840"/>
    </source>
</evidence>
<dbReference type="FunFam" id="1.10.287.1080:FF:000002">
    <property type="entry name" value="Histidine biosynthesis bifunctional protein HisIE"/>
    <property type="match status" value="1"/>
</dbReference>
<dbReference type="SUPFAM" id="SSF101386">
    <property type="entry name" value="all-alpha NTP pyrophosphatases"/>
    <property type="match status" value="1"/>
</dbReference>
<dbReference type="EMBL" id="UOGC01000033">
    <property type="protein sequence ID" value="VAX16614.1"/>
    <property type="molecule type" value="Genomic_DNA"/>
</dbReference>
<proteinExistence type="inferred from homology"/>
<comment type="pathway">
    <text evidence="3">Amino-acid biosynthesis; L-histidine biosynthesis; L-histidine from 5-phospho-alpha-D-ribose 1-diphosphate: step 2/9.</text>
</comment>
<evidence type="ECO:0000256" key="10">
    <source>
        <dbReference type="ARBA" id="ARBA00023102"/>
    </source>
</evidence>
<keyword evidence="8 11" id="KW-0378">Hydrolase</keyword>
<evidence type="ECO:0000256" key="2">
    <source>
        <dbReference type="ARBA" id="ARBA00004496"/>
    </source>
</evidence>
<keyword evidence="7" id="KW-0547">Nucleotide-binding</keyword>
<reference evidence="11" key="1">
    <citation type="submission" date="2018-06" db="EMBL/GenBank/DDBJ databases">
        <authorList>
            <person name="Zhirakovskaya E."/>
        </authorList>
    </citation>
    <scope>NUCLEOTIDE SEQUENCE</scope>
</reference>
<protein>
    <recommendedName>
        <fullName evidence="4">phosphoribosyl-ATP diphosphatase</fullName>
        <ecNumber evidence="4">3.6.1.31</ecNumber>
    </recommendedName>
</protein>
<evidence type="ECO:0000313" key="11">
    <source>
        <dbReference type="EMBL" id="VAX16614.1"/>
    </source>
</evidence>